<dbReference type="GO" id="GO:0016787">
    <property type="term" value="F:hydrolase activity"/>
    <property type="evidence" value="ECO:0007669"/>
    <property type="project" value="UniProtKB-KW"/>
</dbReference>
<dbReference type="PANTHER" id="PTHR10655:SF17">
    <property type="entry name" value="LYSOPHOSPHOLIPASE-LIKE PROTEIN 1"/>
    <property type="match status" value="1"/>
</dbReference>
<proteinExistence type="inferred from homology"/>
<dbReference type="InterPro" id="IPR050565">
    <property type="entry name" value="LYPA1-2/EST-like"/>
</dbReference>
<dbReference type="Pfam" id="PF02230">
    <property type="entry name" value="Abhydrolase_2"/>
    <property type="match status" value="1"/>
</dbReference>
<dbReference type="PANTHER" id="PTHR10655">
    <property type="entry name" value="LYSOPHOSPHOLIPASE-RELATED"/>
    <property type="match status" value="1"/>
</dbReference>
<dbReference type="KEGG" id="otd:J1M35_08405"/>
<dbReference type="SUPFAM" id="SSF53474">
    <property type="entry name" value="alpha/beta-Hydrolases"/>
    <property type="match status" value="1"/>
</dbReference>
<feature type="domain" description="Phospholipase/carboxylesterase/thioesterase" evidence="3">
    <location>
        <begin position="15"/>
        <end position="215"/>
    </location>
</feature>
<comment type="similarity">
    <text evidence="1">Belongs to the AB hydrolase superfamily. AB hydrolase 2 family.</text>
</comment>
<evidence type="ECO:0000256" key="1">
    <source>
        <dbReference type="ARBA" id="ARBA00006499"/>
    </source>
</evidence>
<protein>
    <submittedName>
        <fullName evidence="4">Dienelactone hydrolase family protein</fullName>
    </submittedName>
</protein>
<keyword evidence="5" id="KW-1185">Reference proteome</keyword>
<dbReference type="InterPro" id="IPR003140">
    <property type="entry name" value="PLipase/COase/thioEstase"/>
</dbReference>
<dbReference type="InterPro" id="IPR029058">
    <property type="entry name" value="AB_hydrolase_fold"/>
</dbReference>
<dbReference type="Proteomes" id="UP000663903">
    <property type="component" value="Chromosome"/>
</dbReference>
<name>A0A975H7B6_9BURK</name>
<evidence type="ECO:0000256" key="2">
    <source>
        <dbReference type="ARBA" id="ARBA00022801"/>
    </source>
</evidence>
<dbReference type="RefSeq" id="WP_208010774.1">
    <property type="nucleotide sequence ID" value="NZ_CP071796.1"/>
</dbReference>
<dbReference type="Gene3D" id="3.40.50.1820">
    <property type="entry name" value="alpha/beta hydrolase"/>
    <property type="match status" value="1"/>
</dbReference>
<evidence type="ECO:0000259" key="3">
    <source>
        <dbReference type="Pfam" id="PF02230"/>
    </source>
</evidence>
<dbReference type="EMBL" id="CP071796">
    <property type="protein sequence ID" value="QTD46877.1"/>
    <property type="molecule type" value="Genomic_DNA"/>
</dbReference>
<accession>A0A975H7B6</accession>
<dbReference type="AlphaFoldDB" id="A0A975H7B6"/>
<sequence length="224" mass="23994">MTSAPPTLEMETGADPRASIIILHGLGADGSDFAPFVQEIDLAAAGPVRWLFPNAPQIPVTINGGCVMPAWYDITADRRQEDEAGLRRSQASIGALLAREQARGVPAERIVLGGFSQGCAMALLTGLRYPERLAGIVGMSGYLPLAGKLAAERSSANRDVPIFLAHGTQDEMVALPRAIASRDALAALDYPLEWHDYPMGHSVCAPEVQDLRRWLLRALAAKAQ</sequence>
<evidence type="ECO:0000313" key="4">
    <source>
        <dbReference type="EMBL" id="QTD46877.1"/>
    </source>
</evidence>
<keyword evidence="2 4" id="KW-0378">Hydrolase</keyword>
<organism evidence="4 5">
    <name type="scientific">Ottowia testudinis</name>
    <dbReference type="NCBI Taxonomy" id="2816950"/>
    <lineage>
        <taxon>Bacteria</taxon>
        <taxon>Pseudomonadati</taxon>
        <taxon>Pseudomonadota</taxon>
        <taxon>Betaproteobacteria</taxon>
        <taxon>Burkholderiales</taxon>
        <taxon>Comamonadaceae</taxon>
        <taxon>Ottowia</taxon>
    </lineage>
</organism>
<gene>
    <name evidence="4" type="ORF">J1M35_08405</name>
</gene>
<reference evidence="4" key="1">
    <citation type="submission" date="2021-03" db="EMBL/GenBank/DDBJ databases">
        <title>Ottowia sp. 27C isolated from the cloaca of a Giant Asian pond turtle (Heosemys grandis).</title>
        <authorList>
            <person name="Spergser J."/>
            <person name="Busse H.-J."/>
        </authorList>
    </citation>
    <scope>NUCLEOTIDE SEQUENCE</scope>
    <source>
        <strain evidence="4">27C</strain>
    </source>
</reference>
<evidence type="ECO:0000313" key="5">
    <source>
        <dbReference type="Proteomes" id="UP000663903"/>
    </source>
</evidence>